<proteinExistence type="predicted"/>
<keyword evidence="2" id="KW-1185">Reference proteome</keyword>
<dbReference type="Proteomes" id="UP001500604">
    <property type="component" value="Unassembled WGS sequence"/>
</dbReference>
<name>A0ABP8V3W1_9GAMM</name>
<dbReference type="RefSeq" id="WP_345196237.1">
    <property type="nucleotide sequence ID" value="NZ_BAABFL010000366.1"/>
</dbReference>
<sequence>MPSWLSASLEYRKESRNIMLKHVVVGLCSFLLVACSANRLHPEAYRVELVDTKPEGCTYLGEVYGSQGNWFTGDFTSNKNLMEGARNELRNEAARFGGDVVQVQDISHTRGRDSLGTTATTIVGKVYRCGRHEQH</sequence>
<gene>
    <name evidence="1" type="ORF">GCM10023116_24210</name>
</gene>
<evidence type="ECO:0008006" key="3">
    <source>
        <dbReference type="Google" id="ProtNLM"/>
    </source>
</evidence>
<protein>
    <recommendedName>
        <fullName evidence="3">DUF4156 domain-containing protein</fullName>
    </recommendedName>
</protein>
<accession>A0ABP8V3W1</accession>
<dbReference type="InterPro" id="IPR025294">
    <property type="entry name" value="DUF4156"/>
</dbReference>
<evidence type="ECO:0000313" key="1">
    <source>
        <dbReference type="EMBL" id="GAA4650138.1"/>
    </source>
</evidence>
<dbReference type="Pfam" id="PF13698">
    <property type="entry name" value="DUF4156"/>
    <property type="match status" value="1"/>
</dbReference>
<evidence type="ECO:0000313" key="2">
    <source>
        <dbReference type="Proteomes" id="UP001500604"/>
    </source>
</evidence>
<organism evidence="1 2">
    <name type="scientific">Kistimonas scapharcae</name>
    <dbReference type="NCBI Taxonomy" id="1036133"/>
    <lineage>
        <taxon>Bacteria</taxon>
        <taxon>Pseudomonadati</taxon>
        <taxon>Pseudomonadota</taxon>
        <taxon>Gammaproteobacteria</taxon>
        <taxon>Oceanospirillales</taxon>
        <taxon>Endozoicomonadaceae</taxon>
        <taxon>Kistimonas</taxon>
    </lineage>
</organism>
<comment type="caution">
    <text evidence="1">The sequence shown here is derived from an EMBL/GenBank/DDBJ whole genome shotgun (WGS) entry which is preliminary data.</text>
</comment>
<reference evidence="2" key="1">
    <citation type="journal article" date="2019" name="Int. J. Syst. Evol. Microbiol.">
        <title>The Global Catalogue of Microorganisms (GCM) 10K type strain sequencing project: providing services to taxonomists for standard genome sequencing and annotation.</title>
        <authorList>
            <consortium name="The Broad Institute Genomics Platform"/>
            <consortium name="The Broad Institute Genome Sequencing Center for Infectious Disease"/>
            <person name="Wu L."/>
            <person name="Ma J."/>
        </authorList>
    </citation>
    <scope>NUCLEOTIDE SEQUENCE [LARGE SCALE GENOMIC DNA]</scope>
    <source>
        <strain evidence="2">JCM 17805</strain>
    </source>
</reference>
<dbReference type="EMBL" id="BAABFL010000366">
    <property type="protein sequence ID" value="GAA4650138.1"/>
    <property type="molecule type" value="Genomic_DNA"/>
</dbReference>